<dbReference type="InterPro" id="IPR036736">
    <property type="entry name" value="ACP-like_sf"/>
</dbReference>
<dbReference type="STRING" id="673862.BABL1_gene_586"/>
<name>V6DIS3_9BACT</name>
<dbReference type="GO" id="GO:0000035">
    <property type="term" value="F:acyl binding"/>
    <property type="evidence" value="ECO:0007669"/>
    <property type="project" value="TreeGrafter"/>
</dbReference>
<protein>
    <recommendedName>
        <fullName evidence="3 4">Acyl carrier protein</fullName>
        <shortName evidence="3">ACP</shortName>
    </recommendedName>
</protein>
<proteinExistence type="inferred from homology"/>
<organism evidence="7 8">
    <name type="scientific">Candidatus Babela massiliensis</name>
    <dbReference type="NCBI Taxonomy" id="673862"/>
    <lineage>
        <taxon>Bacteria</taxon>
        <taxon>Candidatus Babelota</taxon>
        <taxon>Candidatus Babeliae</taxon>
        <taxon>Candidatus Babeliales</taxon>
        <taxon>Candidatus Babeliaceae</taxon>
        <taxon>Candidatus Babela</taxon>
    </lineage>
</organism>
<dbReference type="PROSITE" id="PS50075">
    <property type="entry name" value="CARRIER"/>
    <property type="match status" value="1"/>
</dbReference>
<keyword evidence="3" id="KW-0444">Lipid biosynthesis</keyword>
<evidence type="ECO:0000313" key="7">
    <source>
        <dbReference type="EMBL" id="CDK30431.1"/>
    </source>
</evidence>
<dbReference type="Gene3D" id="1.10.1200.10">
    <property type="entry name" value="ACP-like"/>
    <property type="match status" value="1"/>
</dbReference>
<keyword evidence="3" id="KW-0443">Lipid metabolism</keyword>
<dbReference type="EMBL" id="HG793133">
    <property type="protein sequence ID" value="CDK30431.1"/>
    <property type="molecule type" value="Genomic_DNA"/>
</dbReference>
<dbReference type="UniPathway" id="UPA00094"/>
<comment type="PTM">
    <text evidence="3">4'-phosphopantetheine is transferred from CoA to a specific serine of apo-ACP by AcpS. This modification is essential for activity because fatty acids are bound in thioester linkage to the sulfhydryl of the prosthetic group.</text>
</comment>
<dbReference type="OrthoDB" id="9804551at2"/>
<evidence type="ECO:0000256" key="1">
    <source>
        <dbReference type="ARBA" id="ARBA00022450"/>
    </source>
</evidence>
<dbReference type="Pfam" id="PF00550">
    <property type="entry name" value="PP-binding"/>
    <property type="match status" value="1"/>
</dbReference>
<evidence type="ECO:0000256" key="5">
    <source>
        <dbReference type="RuleBase" id="RU003545"/>
    </source>
</evidence>
<dbReference type="Proteomes" id="UP000018769">
    <property type="component" value="Chromosome I"/>
</dbReference>
<keyword evidence="3" id="KW-0275">Fatty acid biosynthesis</keyword>
<dbReference type="NCBIfam" id="NF002148">
    <property type="entry name" value="PRK00982.1-2"/>
    <property type="match status" value="1"/>
</dbReference>
<reference evidence="7 8" key="1">
    <citation type="journal article" date="2015" name="Biol. Direct">
        <title>Babela massiliensis, a representative of a widespread bacterial phylum with unusual adaptations to parasitism in amoebae.</title>
        <authorList>
            <person name="Pagnier I."/>
            <person name="Yutin N."/>
            <person name="Croce O."/>
            <person name="Makarova K.S."/>
            <person name="Wolf Y.I."/>
            <person name="Benamar S."/>
            <person name="Raoult D."/>
            <person name="Koonin E.V."/>
            <person name="La Scola B."/>
        </authorList>
    </citation>
    <scope>NUCLEOTIDE SEQUENCE [LARGE SCALE GENOMIC DNA]</scope>
    <source>
        <strain evidence="8">BABL1</strain>
    </source>
</reference>
<dbReference type="NCBIfam" id="NF002150">
    <property type="entry name" value="PRK00982.1-4"/>
    <property type="match status" value="1"/>
</dbReference>
<keyword evidence="1 3" id="KW-0596">Phosphopantetheine</keyword>
<keyword evidence="2 3" id="KW-0597">Phosphoprotein</keyword>
<gene>
    <name evidence="3 7" type="primary">acpP</name>
    <name evidence="7" type="ORF">BABL1_gene_586</name>
</gene>
<dbReference type="PATRIC" id="fig|673862.3.peg.318"/>
<keyword evidence="3" id="KW-0963">Cytoplasm</keyword>
<sequence>MSVDQNEKNEIRNKIVSLVSKQLNVPESSITADATIDSLGADSLDRVEIVMRLEEEFKLEINDEDAEKLNTIDDAVNYIYNLKHKSS</sequence>
<dbReference type="HAMAP" id="MF_01217">
    <property type="entry name" value="Acyl_carrier"/>
    <property type="match status" value="1"/>
</dbReference>
<dbReference type="GO" id="GO:0000036">
    <property type="term" value="F:acyl carrier activity"/>
    <property type="evidence" value="ECO:0007669"/>
    <property type="project" value="UniProtKB-UniRule"/>
</dbReference>
<evidence type="ECO:0000256" key="2">
    <source>
        <dbReference type="ARBA" id="ARBA00022553"/>
    </source>
</evidence>
<dbReference type="AlphaFoldDB" id="V6DIS3"/>
<dbReference type="PANTHER" id="PTHR20863">
    <property type="entry name" value="ACYL CARRIER PROTEIN"/>
    <property type="match status" value="1"/>
</dbReference>
<keyword evidence="8" id="KW-1185">Reference proteome</keyword>
<comment type="PTM">
    <text evidence="5">4'-phosphopantetheine is transferred from CoA to a specific serine of apo-ACP by acpS.</text>
</comment>
<evidence type="ECO:0000256" key="4">
    <source>
        <dbReference type="NCBIfam" id="TIGR00517"/>
    </source>
</evidence>
<feature type="modified residue" description="O-(pantetheine 4'-phosphoryl)serine" evidence="3">
    <location>
        <position position="43"/>
    </location>
</feature>
<dbReference type="GO" id="GO:0005737">
    <property type="term" value="C:cytoplasm"/>
    <property type="evidence" value="ECO:0007669"/>
    <property type="project" value="UniProtKB-SubCell"/>
</dbReference>
<dbReference type="eggNOG" id="COG0236">
    <property type="taxonomic scope" value="Bacteria"/>
</dbReference>
<dbReference type="NCBIfam" id="TIGR00517">
    <property type="entry name" value="acyl_carrier"/>
    <property type="match status" value="1"/>
</dbReference>
<evidence type="ECO:0000259" key="6">
    <source>
        <dbReference type="PROSITE" id="PS50075"/>
    </source>
</evidence>
<comment type="subcellular location">
    <subcellularLocation>
        <location evidence="3">Cytoplasm</location>
    </subcellularLocation>
</comment>
<dbReference type="KEGG" id="dpb:BABL1_gene_586"/>
<comment type="pathway">
    <text evidence="3 5">Lipid metabolism; fatty acid biosynthesis.</text>
</comment>
<dbReference type="HOGENOM" id="CLU_108696_5_1_7"/>
<dbReference type="InterPro" id="IPR003231">
    <property type="entry name" value="ACP"/>
</dbReference>
<dbReference type="RefSeq" id="WP_023791543.1">
    <property type="nucleotide sequence ID" value="NC_023003.1"/>
</dbReference>
<dbReference type="InterPro" id="IPR009081">
    <property type="entry name" value="PP-bd_ACP"/>
</dbReference>
<keyword evidence="3" id="KW-0276">Fatty acid metabolism</keyword>
<evidence type="ECO:0000256" key="3">
    <source>
        <dbReference type="HAMAP-Rule" id="MF_01217"/>
    </source>
</evidence>
<comment type="function">
    <text evidence="3 5">Carrier of the growing fatty acid chain in fatty acid biosynthesis.</text>
</comment>
<dbReference type="PANTHER" id="PTHR20863:SF76">
    <property type="entry name" value="CARRIER DOMAIN-CONTAINING PROTEIN"/>
    <property type="match status" value="1"/>
</dbReference>
<feature type="domain" description="Carrier" evidence="6">
    <location>
        <begin position="6"/>
        <end position="83"/>
    </location>
</feature>
<evidence type="ECO:0000313" key="8">
    <source>
        <dbReference type="Proteomes" id="UP000018769"/>
    </source>
</evidence>
<comment type="similarity">
    <text evidence="3">Belongs to the acyl carrier protein (ACP) family.</text>
</comment>
<accession>V6DIS3</accession>
<dbReference type="SUPFAM" id="SSF47336">
    <property type="entry name" value="ACP-like"/>
    <property type="match status" value="1"/>
</dbReference>